<evidence type="ECO:0000313" key="1">
    <source>
        <dbReference type="EMBL" id="KAG6456457.1"/>
    </source>
</evidence>
<gene>
    <name evidence="1" type="ORF">O3G_MSEX009748</name>
</gene>
<dbReference type="Proteomes" id="UP000791440">
    <property type="component" value="Unassembled WGS sequence"/>
</dbReference>
<evidence type="ECO:0000313" key="2">
    <source>
        <dbReference type="Proteomes" id="UP000791440"/>
    </source>
</evidence>
<proteinExistence type="predicted"/>
<reference evidence="1" key="2">
    <citation type="submission" date="2020-12" db="EMBL/GenBank/DDBJ databases">
        <authorList>
            <person name="Kanost M."/>
        </authorList>
    </citation>
    <scope>NUCLEOTIDE SEQUENCE</scope>
</reference>
<accession>A0A922CS82</accession>
<keyword evidence="2" id="KW-1185">Reference proteome</keyword>
<name>A0A922CS82_MANSE</name>
<sequence length="57" mass="5883">MASDPARGGVRCAAGSLVRLSARAPTGRGNCATGALYRTPPPSRCGIRREVSNGRNI</sequence>
<dbReference type="AlphaFoldDB" id="A0A922CS82"/>
<protein>
    <submittedName>
        <fullName evidence="1">Uncharacterized protein</fullName>
    </submittedName>
</protein>
<reference evidence="1" key="1">
    <citation type="journal article" date="2016" name="Insect Biochem. Mol. Biol.">
        <title>Multifaceted biological insights from a draft genome sequence of the tobacco hornworm moth, Manduca sexta.</title>
        <authorList>
            <person name="Kanost M.R."/>
            <person name="Arrese E.L."/>
            <person name="Cao X."/>
            <person name="Chen Y.R."/>
            <person name="Chellapilla S."/>
            <person name="Goldsmith M.R."/>
            <person name="Grosse-Wilde E."/>
            <person name="Heckel D.G."/>
            <person name="Herndon N."/>
            <person name="Jiang H."/>
            <person name="Papanicolaou A."/>
            <person name="Qu J."/>
            <person name="Soulages J.L."/>
            <person name="Vogel H."/>
            <person name="Walters J."/>
            <person name="Waterhouse R.M."/>
            <person name="Ahn S.J."/>
            <person name="Almeida F.C."/>
            <person name="An C."/>
            <person name="Aqrawi P."/>
            <person name="Bretschneider A."/>
            <person name="Bryant W.B."/>
            <person name="Bucks S."/>
            <person name="Chao H."/>
            <person name="Chevignon G."/>
            <person name="Christen J.M."/>
            <person name="Clarke D.F."/>
            <person name="Dittmer N.T."/>
            <person name="Ferguson L.C.F."/>
            <person name="Garavelou S."/>
            <person name="Gordon K.H.J."/>
            <person name="Gunaratna R.T."/>
            <person name="Han Y."/>
            <person name="Hauser F."/>
            <person name="He Y."/>
            <person name="Heidel-Fischer H."/>
            <person name="Hirsh A."/>
            <person name="Hu Y."/>
            <person name="Jiang H."/>
            <person name="Kalra D."/>
            <person name="Klinner C."/>
            <person name="Konig C."/>
            <person name="Kovar C."/>
            <person name="Kroll A.R."/>
            <person name="Kuwar S.S."/>
            <person name="Lee S.L."/>
            <person name="Lehman R."/>
            <person name="Li K."/>
            <person name="Li Z."/>
            <person name="Liang H."/>
            <person name="Lovelace S."/>
            <person name="Lu Z."/>
            <person name="Mansfield J.H."/>
            <person name="McCulloch K.J."/>
            <person name="Mathew T."/>
            <person name="Morton B."/>
            <person name="Muzny D.M."/>
            <person name="Neunemann D."/>
            <person name="Ongeri F."/>
            <person name="Pauchet Y."/>
            <person name="Pu L.L."/>
            <person name="Pyrousis I."/>
            <person name="Rao X.J."/>
            <person name="Redding A."/>
            <person name="Roesel C."/>
            <person name="Sanchez-Gracia A."/>
            <person name="Schaack S."/>
            <person name="Shukla A."/>
            <person name="Tetreau G."/>
            <person name="Wang Y."/>
            <person name="Xiong G.H."/>
            <person name="Traut W."/>
            <person name="Walsh T.K."/>
            <person name="Worley K.C."/>
            <person name="Wu D."/>
            <person name="Wu W."/>
            <person name="Wu Y.Q."/>
            <person name="Zhang X."/>
            <person name="Zou Z."/>
            <person name="Zucker H."/>
            <person name="Briscoe A.D."/>
            <person name="Burmester T."/>
            <person name="Clem R.J."/>
            <person name="Feyereisen R."/>
            <person name="Grimmelikhuijzen C.J.P."/>
            <person name="Hamodrakas S.J."/>
            <person name="Hansson B.S."/>
            <person name="Huguet E."/>
            <person name="Jermiin L.S."/>
            <person name="Lan Q."/>
            <person name="Lehman H.K."/>
            <person name="Lorenzen M."/>
            <person name="Merzendorfer H."/>
            <person name="Michalopoulos I."/>
            <person name="Morton D.B."/>
            <person name="Muthukrishnan S."/>
            <person name="Oakeshott J.G."/>
            <person name="Palmer W."/>
            <person name="Park Y."/>
            <person name="Passarelli A.L."/>
            <person name="Rozas J."/>
            <person name="Schwartz L.M."/>
            <person name="Smith W."/>
            <person name="Southgate A."/>
            <person name="Vilcinskas A."/>
            <person name="Vogt R."/>
            <person name="Wang P."/>
            <person name="Werren J."/>
            <person name="Yu X.Q."/>
            <person name="Zhou J.J."/>
            <person name="Brown S.J."/>
            <person name="Scherer S.E."/>
            <person name="Richards S."/>
            <person name="Blissard G.W."/>
        </authorList>
    </citation>
    <scope>NUCLEOTIDE SEQUENCE</scope>
</reference>
<dbReference type="EMBL" id="JH668513">
    <property type="protein sequence ID" value="KAG6456457.1"/>
    <property type="molecule type" value="Genomic_DNA"/>
</dbReference>
<comment type="caution">
    <text evidence="1">The sequence shown here is derived from an EMBL/GenBank/DDBJ whole genome shotgun (WGS) entry which is preliminary data.</text>
</comment>
<organism evidence="1 2">
    <name type="scientific">Manduca sexta</name>
    <name type="common">Tobacco hawkmoth</name>
    <name type="synonym">Tobacco hornworm</name>
    <dbReference type="NCBI Taxonomy" id="7130"/>
    <lineage>
        <taxon>Eukaryota</taxon>
        <taxon>Metazoa</taxon>
        <taxon>Ecdysozoa</taxon>
        <taxon>Arthropoda</taxon>
        <taxon>Hexapoda</taxon>
        <taxon>Insecta</taxon>
        <taxon>Pterygota</taxon>
        <taxon>Neoptera</taxon>
        <taxon>Endopterygota</taxon>
        <taxon>Lepidoptera</taxon>
        <taxon>Glossata</taxon>
        <taxon>Ditrysia</taxon>
        <taxon>Bombycoidea</taxon>
        <taxon>Sphingidae</taxon>
        <taxon>Sphinginae</taxon>
        <taxon>Sphingini</taxon>
        <taxon>Manduca</taxon>
    </lineage>
</organism>